<accession>A0A376DTP3</accession>
<organism evidence="2 3">
    <name type="scientific">Chryseobacterium carnipullorum</name>
    <dbReference type="NCBI Taxonomy" id="1124835"/>
    <lineage>
        <taxon>Bacteria</taxon>
        <taxon>Pseudomonadati</taxon>
        <taxon>Bacteroidota</taxon>
        <taxon>Flavobacteriia</taxon>
        <taxon>Flavobacteriales</taxon>
        <taxon>Weeksellaceae</taxon>
        <taxon>Chryseobacterium group</taxon>
        <taxon>Chryseobacterium</taxon>
    </lineage>
</organism>
<evidence type="ECO:0000313" key="2">
    <source>
        <dbReference type="EMBL" id="STC95482.1"/>
    </source>
</evidence>
<dbReference type="Proteomes" id="UP000255224">
    <property type="component" value="Unassembled WGS sequence"/>
</dbReference>
<reference evidence="4" key="3">
    <citation type="submission" date="2018-11" db="EMBL/GenBank/DDBJ databases">
        <title>Proposal to divide the Flavobacteriaceae and reorganize its genera based on Amino Acid Identity values calculated from whole genome sequences.</title>
        <authorList>
            <person name="Nicholson A.C."/>
            <person name="Gulvik C.A."/>
            <person name="Whitney A.M."/>
            <person name="Humrighouse B.W."/>
            <person name="Bell M."/>
            <person name="Holmes B."/>
            <person name="Steigerwalt A.G."/>
            <person name="Villarma A."/>
            <person name="Sheth M."/>
            <person name="Batra D."/>
            <person name="Pryor J."/>
            <person name="Bernardet J.-F."/>
            <person name="Hugo C."/>
            <person name="Kampfer P."/>
            <person name="Newman J."/>
            <person name="McQuiston J.R."/>
        </authorList>
    </citation>
    <scope>NUCLEOTIDE SEQUENCE [LARGE SCALE GENOMIC DNA]</scope>
    <source>
        <strain evidence="4">G0188</strain>
    </source>
</reference>
<reference evidence="1" key="2">
    <citation type="submission" date="2018-11" db="EMBL/GenBank/DDBJ databases">
        <title>Proposal to divide the Flavobacteriaceae and reorganize its genera based on Amino Acid Identity values calculated from whole genome sequences.</title>
        <authorList>
            <person name="Nicholson A.C."/>
            <person name="Gulvik C.A."/>
            <person name="Whitney A.M."/>
            <person name="Humrighouse B.W."/>
            <person name="Bell M."/>
            <person name="Holmes B."/>
            <person name="Steigerwalt A."/>
            <person name="Villarma A."/>
            <person name="Sheth M."/>
            <person name="Batra D."/>
            <person name="Pryor J."/>
            <person name="Bernardet J.-F."/>
            <person name="Hugo C."/>
            <person name="Kampfer P."/>
            <person name="Newman J."/>
            <person name="Mcquiston J.R."/>
        </authorList>
    </citation>
    <scope>NUCLEOTIDE SEQUENCE [LARGE SCALE GENOMIC DNA]</scope>
    <source>
        <strain evidence="1">G0188</strain>
    </source>
</reference>
<dbReference type="RefSeq" id="WP_123880157.1">
    <property type="nucleotide sequence ID" value="NZ_CP033920.1"/>
</dbReference>
<evidence type="ECO:0008006" key="5">
    <source>
        <dbReference type="Google" id="ProtNLM"/>
    </source>
</evidence>
<dbReference type="KEGG" id="ccau:EG346_16780"/>
<proteinExistence type="predicted"/>
<dbReference type="EMBL" id="CP033920">
    <property type="protein sequence ID" value="AZA49731.1"/>
    <property type="molecule type" value="Genomic_DNA"/>
</dbReference>
<gene>
    <name evidence="1" type="ORF">EG346_16780</name>
    <name evidence="2" type="ORF">NCTC13533_01900</name>
</gene>
<evidence type="ECO:0000313" key="3">
    <source>
        <dbReference type="Proteomes" id="UP000255224"/>
    </source>
</evidence>
<keyword evidence="4" id="KW-1185">Reference proteome</keyword>
<accession>A0A3G6N9D4</accession>
<dbReference type="Proteomes" id="UP000273270">
    <property type="component" value="Chromosome"/>
</dbReference>
<protein>
    <recommendedName>
        <fullName evidence="5">Phage Mu protein F like protein</fullName>
    </recommendedName>
</protein>
<sequence>MTQDEKHIKRINKYLTSINVLYDDLVREIALLVVNLKVSEKLFRFKDYSRITKAVSEALITYNNGLLSKINIYTEYEWDFANQKVNDLLTDNLNGIKPKIPAAAYDSKMREISKQSQNKKALEAFQERKNGKFTVSERVWNITKQAKENLEFAIDDALKEGMSAQDLARKVKGNLNDPDKLFRRVRDKHGNLVLSKNAQAFHPGQGVYRSAHKNALRLASNEINMAYRSAEMERIRANSDVVGQKINLSPQHKVFDVCDELQGTYPKDFNWLLWHTSCKCFRTMILKSQSELITEINNGQNLSPEASKNYVGDVPQNFNKWVNDNREMIERRKSKPYFLEENKKFVK</sequence>
<evidence type="ECO:0000313" key="4">
    <source>
        <dbReference type="Proteomes" id="UP000273270"/>
    </source>
</evidence>
<name>A0A376DTP3_CHRCU</name>
<reference evidence="2 3" key="1">
    <citation type="submission" date="2018-06" db="EMBL/GenBank/DDBJ databases">
        <authorList>
            <consortium name="Pathogen Informatics"/>
            <person name="Doyle S."/>
        </authorList>
    </citation>
    <scope>NUCLEOTIDE SEQUENCE [LARGE SCALE GENOMIC DNA]</scope>
    <source>
        <strain evidence="2 3">NCTC13533</strain>
    </source>
</reference>
<dbReference type="AlphaFoldDB" id="A0A376DTP3"/>
<dbReference type="EMBL" id="UFVQ01000003">
    <property type="protein sequence ID" value="STC95482.1"/>
    <property type="molecule type" value="Genomic_DNA"/>
</dbReference>
<evidence type="ECO:0000313" key="1">
    <source>
        <dbReference type="EMBL" id="AZA49731.1"/>
    </source>
</evidence>
<dbReference type="OrthoDB" id="661150at2"/>